<keyword evidence="2" id="KW-1185">Reference proteome</keyword>
<dbReference type="EMBL" id="MBTF01000039">
    <property type="protein sequence ID" value="OOQ56592.1"/>
    <property type="molecule type" value="Genomic_DNA"/>
</dbReference>
<sequence>MNRRFRISTTDERSIDIEDEYALEMWSRELNVTTARLKAAIEVAGTAVADVRKQLKHQRTWSK</sequence>
<comment type="caution">
    <text evidence="1">The sequence shown here is derived from an EMBL/GenBank/DDBJ whole genome shotgun (WGS) entry which is preliminary data.</text>
</comment>
<protein>
    <recommendedName>
        <fullName evidence="3">DUF3606 domain-containing protein</fullName>
    </recommendedName>
</protein>
<organism evidence="1 2">
    <name type="scientific">Mucilaginibacter pedocola</name>
    <dbReference type="NCBI Taxonomy" id="1792845"/>
    <lineage>
        <taxon>Bacteria</taxon>
        <taxon>Pseudomonadati</taxon>
        <taxon>Bacteroidota</taxon>
        <taxon>Sphingobacteriia</taxon>
        <taxon>Sphingobacteriales</taxon>
        <taxon>Sphingobacteriaceae</taxon>
        <taxon>Mucilaginibacter</taxon>
    </lineage>
</organism>
<evidence type="ECO:0008006" key="3">
    <source>
        <dbReference type="Google" id="ProtNLM"/>
    </source>
</evidence>
<dbReference type="Pfam" id="PF12244">
    <property type="entry name" value="DUF3606"/>
    <property type="match status" value="1"/>
</dbReference>
<evidence type="ECO:0000313" key="2">
    <source>
        <dbReference type="Proteomes" id="UP000189739"/>
    </source>
</evidence>
<dbReference type="AlphaFoldDB" id="A0A1S9P6L8"/>
<dbReference type="Proteomes" id="UP000189739">
    <property type="component" value="Unassembled WGS sequence"/>
</dbReference>
<dbReference type="InterPro" id="IPR022037">
    <property type="entry name" value="DUF3606"/>
</dbReference>
<reference evidence="1 2" key="1">
    <citation type="submission" date="2016-07" db="EMBL/GenBank/DDBJ databases">
        <title>Genomic analysis of zinc-resistant bacterium Mucilaginibacter pedocola TBZ30.</title>
        <authorList>
            <person name="Huang J."/>
            <person name="Tang J."/>
        </authorList>
    </citation>
    <scope>NUCLEOTIDE SEQUENCE [LARGE SCALE GENOMIC DNA]</scope>
    <source>
        <strain evidence="1 2">TBZ30</strain>
    </source>
</reference>
<accession>A0A1S9P6L8</accession>
<evidence type="ECO:0000313" key="1">
    <source>
        <dbReference type="EMBL" id="OOQ56592.1"/>
    </source>
</evidence>
<dbReference type="RefSeq" id="WP_078351555.1">
    <property type="nucleotide sequence ID" value="NZ_MBTF01000039.1"/>
</dbReference>
<dbReference type="OrthoDB" id="799250at2"/>
<proteinExistence type="predicted"/>
<gene>
    <name evidence="1" type="ORF">BC343_19360</name>
</gene>
<name>A0A1S9P6L8_9SPHI</name>